<feature type="compositionally biased region" description="Basic and acidic residues" evidence="13">
    <location>
        <begin position="886"/>
        <end position="904"/>
    </location>
</feature>
<dbReference type="EC" id="2.1.1.386" evidence="11"/>
<evidence type="ECO:0000256" key="13">
    <source>
        <dbReference type="SAM" id="MobiDB-lite"/>
    </source>
</evidence>
<keyword evidence="7" id="KW-0479">Metal-binding</keyword>
<dbReference type="GO" id="GO:0030422">
    <property type="term" value="P:siRNA processing"/>
    <property type="evidence" value="ECO:0007669"/>
    <property type="project" value="TreeGrafter"/>
</dbReference>
<dbReference type="PANTHER" id="PTHR21404">
    <property type="entry name" value="HEN1"/>
    <property type="match status" value="1"/>
</dbReference>
<feature type="region of interest" description="Disordered" evidence="13">
    <location>
        <begin position="933"/>
        <end position="964"/>
    </location>
</feature>
<dbReference type="FunFam" id="3.40.50.150:FF:000124">
    <property type="entry name" value="HEN methyltransferase 1"/>
    <property type="match status" value="1"/>
</dbReference>
<evidence type="ECO:0000256" key="5">
    <source>
        <dbReference type="ARBA" id="ARBA00022679"/>
    </source>
</evidence>
<evidence type="ECO:0000256" key="11">
    <source>
        <dbReference type="ARBA" id="ARBA00035025"/>
    </source>
</evidence>
<protein>
    <recommendedName>
        <fullName evidence="3">Small RNA 2'-O-methyltransferase</fullName>
        <ecNumber evidence="11">2.1.1.386</ecNumber>
    </recommendedName>
</protein>
<feature type="region of interest" description="Disordered" evidence="13">
    <location>
        <begin position="878"/>
        <end position="911"/>
    </location>
</feature>
<keyword evidence="4" id="KW-0489">Methyltransferase</keyword>
<organism evidence="15 16">
    <name type="scientific">Ceratina calcarata</name>
    <dbReference type="NCBI Taxonomy" id="156304"/>
    <lineage>
        <taxon>Eukaryota</taxon>
        <taxon>Metazoa</taxon>
        <taxon>Ecdysozoa</taxon>
        <taxon>Arthropoda</taxon>
        <taxon>Hexapoda</taxon>
        <taxon>Insecta</taxon>
        <taxon>Pterygota</taxon>
        <taxon>Neoptera</taxon>
        <taxon>Endopterygota</taxon>
        <taxon>Hymenoptera</taxon>
        <taxon>Apocrita</taxon>
        <taxon>Aculeata</taxon>
        <taxon>Apoidea</taxon>
        <taxon>Anthophila</taxon>
        <taxon>Apidae</taxon>
        <taxon>Ceratina</taxon>
        <taxon>Zadontomerus</taxon>
    </lineage>
</organism>
<evidence type="ECO:0000256" key="6">
    <source>
        <dbReference type="ARBA" id="ARBA00022691"/>
    </source>
</evidence>
<feature type="compositionally biased region" description="Polar residues" evidence="13">
    <location>
        <begin position="669"/>
        <end position="696"/>
    </location>
</feature>
<feature type="region of interest" description="Disordered" evidence="13">
    <location>
        <begin position="1082"/>
        <end position="1150"/>
    </location>
</feature>
<proteinExistence type="inferred from homology"/>
<accession>A0AAJ7J079</accession>
<dbReference type="GO" id="GO:0034587">
    <property type="term" value="P:piRNA processing"/>
    <property type="evidence" value="ECO:0007669"/>
    <property type="project" value="TreeGrafter"/>
</dbReference>
<dbReference type="RefSeq" id="XP_017880892.1">
    <property type="nucleotide sequence ID" value="XM_018025403.2"/>
</dbReference>
<dbReference type="GO" id="GO:0001510">
    <property type="term" value="P:RNA methylation"/>
    <property type="evidence" value="ECO:0007669"/>
    <property type="project" value="InterPro"/>
</dbReference>
<dbReference type="SUPFAM" id="SSF53335">
    <property type="entry name" value="S-adenosyl-L-methionine-dependent methyltransferases"/>
    <property type="match status" value="1"/>
</dbReference>
<feature type="region of interest" description="Disordered" evidence="13">
    <location>
        <begin position="654"/>
        <end position="821"/>
    </location>
</feature>
<gene>
    <name evidence="16" type="primary">LOC108625403</name>
</gene>
<keyword evidence="9" id="KW-0694">RNA-binding</keyword>
<dbReference type="Gene3D" id="3.40.50.150">
    <property type="entry name" value="Vaccinia Virus protein VP39"/>
    <property type="match status" value="1"/>
</dbReference>
<evidence type="ECO:0000313" key="16">
    <source>
        <dbReference type="RefSeq" id="XP_017880892.1"/>
    </source>
</evidence>
<evidence type="ECO:0000256" key="14">
    <source>
        <dbReference type="SAM" id="SignalP"/>
    </source>
</evidence>
<evidence type="ECO:0000256" key="8">
    <source>
        <dbReference type="ARBA" id="ARBA00022842"/>
    </source>
</evidence>
<name>A0AAJ7J079_9HYME</name>
<keyword evidence="15" id="KW-1185">Reference proteome</keyword>
<keyword evidence="5" id="KW-0808">Transferase</keyword>
<keyword evidence="6" id="KW-0949">S-adenosyl-L-methionine</keyword>
<dbReference type="PANTHER" id="PTHR21404:SF3">
    <property type="entry name" value="SMALL RNA 2'-O-METHYLTRANSFERASE"/>
    <property type="match status" value="1"/>
</dbReference>
<feature type="region of interest" description="Disordered" evidence="13">
    <location>
        <begin position="394"/>
        <end position="419"/>
    </location>
</feature>
<feature type="compositionally biased region" description="Low complexity" evidence="13">
    <location>
        <begin position="764"/>
        <end position="785"/>
    </location>
</feature>
<reference evidence="16" key="1">
    <citation type="submission" date="2025-08" db="UniProtKB">
        <authorList>
            <consortium name="RefSeq"/>
        </authorList>
    </citation>
    <scope>IDENTIFICATION</scope>
    <source>
        <tissue evidence="16">Whole body</tissue>
    </source>
</reference>
<comment type="cofactor">
    <cofactor evidence="1">
        <name>Mg(2+)</name>
        <dbReference type="ChEBI" id="CHEBI:18420"/>
    </cofactor>
</comment>
<evidence type="ECO:0000256" key="9">
    <source>
        <dbReference type="ARBA" id="ARBA00022884"/>
    </source>
</evidence>
<evidence type="ECO:0000256" key="1">
    <source>
        <dbReference type="ARBA" id="ARBA00001946"/>
    </source>
</evidence>
<dbReference type="InterPro" id="IPR026610">
    <property type="entry name" value="Hen1"/>
</dbReference>
<feature type="compositionally biased region" description="Polar residues" evidence="13">
    <location>
        <begin position="1135"/>
        <end position="1144"/>
    </location>
</feature>
<feature type="compositionally biased region" description="Basic and acidic residues" evidence="13">
    <location>
        <begin position="1082"/>
        <end position="1101"/>
    </location>
</feature>
<comment type="catalytic activity">
    <reaction evidence="12">
        <text>small RNA 3'-end nucleotide + S-adenosyl-L-methionine = small RNA 3'-end 2'-O-methylnucleotide + S-adenosyl-L-homocysteine + H(+)</text>
        <dbReference type="Rhea" id="RHEA:37887"/>
        <dbReference type="Rhea" id="RHEA-COMP:10415"/>
        <dbReference type="Rhea" id="RHEA-COMP:10416"/>
        <dbReference type="ChEBI" id="CHEBI:15378"/>
        <dbReference type="ChEBI" id="CHEBI:57856"/>
        <dbReference type="ChEBI" id="CHEBI:59789"/>
        <dbReference type="ChEBI" id="CHEBI:74896"/>
        <dbReference type="ChEBI" id="CHEBI:74898"/>
        <dbReference type="EC" id="2.1.1.386"/>
    </reaction>
</comment>
<feature type="compositionally biased region" description="Polar residues" evidence="13">
    <location>
        <begin position="736"/>
        <end position="752"/>
    </location>
</feature>
<dbReference type="GO" id="GO:0005737">
    <property type="term" value="C:cytoplasm"/>
    <property type="evidence" value="ECO:0007669"/>
    <property type="project" value="TreeGrafter"/>
</dbReference>
<dbReference type="KEGG" id="ccal:108625403"/>
<keyword evidence="8" id="KW-0460">Magnesium</keyword>
<feature type="compositionally biased region" description="Polar residues" evidence="13">
    <location>
        <begin position="809"/>
        <end position="819"/>
    </location>
</feature>
<dbReference type="GO" id="GO:0005634">
    <property type="term" value="C:nucleus"/>
    <property type="evidence" value="ECO:0007669"/>
    <property type="project" value="TreeGrafter"/>
</dbReference>
<keyword evidence="10" id="KW-0943">RNA-mediated gene silencing</keyword>
<dbReference type="GO" id="GO:0090486">
    <property type="term" value="F:small RNA 2'-O-methyltransferase activity"/>
    <property type="evidence" value="ECO:0007669"/>
    <property type="project" value="UniProtKB-EC"/>
</dbReference>
<dbReference type="AlphaFoldDB" id="A0AAJ7J079"/>
<dbReference type="GO" id="GO:0046872">
    <property type="term" value="F:metal ion binding"/>
    <property type="evidence" value="ECO:0007669"/>
    <property type="project" value="UniProtKB-KW"/>
</dbReference>
<evidence type="ECO:0000256" key="3">
    <source>
        <dbReference type="ARBA" id="ARBA00021330"/>
    </source>
</evidence>
<evidence type="ECO:0000256" key="4">
    <source>
        <dbReference type="ARBA" id="ARBA00022603"/>
    </source>
</evidence>
<feature type="region of interest" description="Disordered" evidence="13">
    <location>
        <begin position="595"/>
        <end position="614"/>
    </location>
</feature>
<feature type="chain" id="PRO_5042614371" description="Small RNA 2'-O-methyltransferase" evidence="14">
    <location>
        <begin position="19"/>
        <end position="1150"/>
    </location>
</feature>
<dbReference type="GeneID" id="108625403"/>
<dbReference type="GO" id="GO:0003723">
    <property type="term" value="F:RNA binding"/>
    <property type="evidence" value="ECO:0007669"/>
    <property type="project" value="UniProtKB-KW"/>
</dbReference>
<feature type="compositionally biased region" description="Polar residues" evidence="13">
    <location>
        <begin position="394"/>
        <end position="406"/>
    </location>
</feature>
<sequence length="1150" mass="129969">MILVLFHVLYFFGKFVYQSYRTKRRAIKDETIGTEKRFNVSDADFMLRDCEVRQDFEQKSIKFFPPAYVQRYVAVIDVLRNSMYQGKLRKVVDFGCAELDFLVYMKNTQGIEEILCVDIDRTLLESFENKAAPLVCEYLNTRTAPLVIEVCEGSVTLNDKKLENTDAVICIELIEHLYPNELTDLPHNIFGYIQPKLVVITTPNADFNVLFPNFSGFRHPDHKFEWTRQQFQDWAENVTSRYPDYEVKFDGICKGPEGTEHLGCCSQMAIFERVTDKEIYSRGIEGLFKTVARYEYPFRVDNRSDEEKILDEATFYIRQLSTYNIEDEAMEAISLEQLVDMLKRSFHVSMESLKTILEEANWTIEDRGLGPVVVVPERTYSDYDLMDDDVQWNDNYSGSDGNSWTQEPGPPINSRYAHPDSSTWYSENWDQEPSIIIPQNDPAREDNTDLFDNENVLLLDSASEVMIDTETVAETAEISRENLNPLPSVDSFSNTLADSSYGREFEEDTRQDSLLETTTGTRDGVAFNSVRKLNRTLDVPLYMSVSRASTSPEPYLLQTVRVDQRLQDNSMCDQSMSNQWMLNNSLEQKVIMEASEDERQTSKGSNSNDEDHSLHRICLNTSYNEMEDSDVERVNVNTSENAICLGREQTLSIQRDSETSKNEHIKLNTVPSTNTLIESSPQFTSSPKIQAKPNTMSKKRRSLDYKGSKSDNSSSNATGLTTSSNDSLGISREISPRNSKSVHISTATTSSFSDRDGYTYLDETGLTNNSNDTLTSSDTSTIGSTFNVNKGTTEELSDSDSLSNERNKSVNNPDTSIADTSVEDRAILHLSNGAESSNCDTETPLTNRESRVDFTFDIKTESESESLDDRYSRMKRVNSTGTCRHQAKDVSVENRPLESNESARDAQSVLKSEKCKIRDPNAISIEIIESIELKPSSPETETPSTSWSPEVMDSGYPNTASAQDMTPEFDLSSIAQDHISDSEPPSIAEAPRLEALEVVQVENGDLANNNRDGEGNNMMAAELNDLEDLQPLIDVLENDIENENDIYVLENGFPIWLLRILNMANPLDVEMRMQERRELRLENRAPADDDARNVNAEHDEGFNSSAEEDSDLENNEMRGNANVADENVLMDNAEDVSNSDSGSEQWAGDT</sequence>
<evidence type="ECO:0000256" key="7">
    <source>
        <dbReference type="ARBA" id="ARBA00022723"/>
    </source>
</evidence>
<dbReference type="CTD" id="36301"/>
<feature type="compositionally biased region" description="Polar residues" evidence="13">
    <location>
        <begin position="710"/>
        <end position="728"/>
    </location>
</feature>
<evidence type="ECO:0000256" key="10">
    <source>
        <dbReference type="ARBA" id="ARBA00023158"/>
    </source>
</evidence>
<feature type="compositionally biased region" description="Basic and acidic residues" evidence="13">
    <location>
        <begin position="655"/>
        <end position="666"/>
    </location>
</feature>
<feature type="signal peptide" evidence="14">
    <location>
        <begin position="1"/>
        <end position="18"/>
    </location>
</feature>
<evidence type="ECO:0000256" key="12">
    <source>
        <dbReference type="ARBA" id="ARBA00048418"/>
    </source>
</evidence>
<dbReference type="Proteomes" id="UP000694925">
    <property type="component" value="Unplaced"/>
</dbReference>
<evidence type="ECO:0000313" key="15">
    <source>
        <dbReference type="Proteomes" id="UP000694925"/>
    </source>
</evidence>
<evidence type="ECO:0000256" key="2">
    <source>
        <dbReference type="ARBA" id="ARBA00009026"/>
    </source>
</evidence>
<dbReference type="InterPro" id="IPR029063">
    <property type="entry name" value="SAM-dependent_MTases_sf"/>
</dbReference>
<comment type="similarity">
    <text evidence="2">Belongs to the methyltransferase superfamily. HEN1 family.</text>
</comment>
<feature type="compositionally biased region" description="Low complexity" evidence="13">
    <location>
        <begin position="933"/>
        <end position="950"/>
    </location>
</feature>
<keyword evidence="14" id="KW-0732">Signal</keyword>